<evidence type="ECO:0000256" key="1">
    <source>
        <dbReference type="ARBA" id="ARBA00010139"/>
    </source>
</evidence>
<dbReference type="GO" id="GO:0050660">
    <property type="term" value="F:flavin adenine dinucleotide binding"/>
    <property type="evidence" value="ECO:0007669"/>
    <property type="project" value="InterPro"/>
</dbReference>
<protein>
    <recommendedName>
        <fullName evidence="7">Monooxygenase</fullName>
    </recommendedName>
</protein>
<name>A0A1X2HZH7_9FUNG</name>
<evidence type="ECO:0000313" key="5">
    <source>
        <dbReference type="EMBL" id="ORZ06000.1"/>
    </source>
</evidence>
<evidence type="ECO:0008006" key="7">
    <source>
        <dbReference type="Google" id="ProtNLM"/>
    </source>
</evidence>
<sequence>MAPSLSIGIIGSGFSGICAAIQVEKQLGIKATIFESSDDVGGTWNHNFYPGCASDVPSHLYSLSFEPNPNWSQCYSPQGEIHEYIRGVAKKYDLYNQTIFNTEVVQADWLENEKKWELTVREKESLDTRVIYFDVVFAGLGPLRIPNYPDEFKSFEGTVVHTAYWDNSIDFTDKRVAVVGSGASAVQLIPKLQPIVSHMTSYQRNPTWCLIRRQYKYPSFIKFLFRWVPLLMKLYRLSIFISLEFFYLNFRYFDTLFGRIVRRMTISEMKQRLLKKNRPDLVKALIPDYDLGCRRITPSEIYLEALAEKNVTVERSHIASTRGHTITTNDGKEFECDILVLATGYNTTGFLGNLQVNGRNKRNLNQLWDGKYTNTYKSIAIHEFPNFFMLLGPGT</sequence>
<keyword evidence="2" id="KW-0285">Flavoprotein</keyword>
<dbReference type="InterPro" id="IPR020946">
    <property type="entry name" value="Flavin_mOase-like"/>
</dbReference>
<dbReference type="AlphaFoldDB" id="A0A1X2HZH7"/>
<comment type="caution">
    <text evidence="5">The sequence shown here is derived from an EMBL/GenBank/DDBJ whole genome shotgun (WGS) entry which is preliminary data.</text>
</comment>
<dbReference type="GO" id="GO:0050661">
    <property type="term" value="F:NADP binding"/>
    <property type="evidence" value="ECO:0007669"/>
    <property type="project" value="InterPro"/>
</dbReference>
<evidence type="ECO:0000256" key="3">
    <source>
        <dbReference type="ARBA" id="ARBA00022827"/>
    </source>
</evidence>
<keyword evidence="6" id="KW-1185">Reference proteome</keyword>
<gene>
    <name evidence="5" type="ORF">BCR42DRAFT_427463</name>
</gene>
<organism evidence="5 6">
    <name type="scientific">Absidia repens</name>
    <dbReference type="NCBI Taxonomy" id="90262"/>
    <lineage>
        <taxon>Eukaryota</taxon>
        <taxon>Fungi</taxon>
        <taxon>Fungi incertae sedis</taxon>
        <taxon>Mucoromycota</taxon>
        <taxon>Mucoromycotina</taxon>
        <taxon>Mucoromycetes</taxon>
        <taxon>Mucorales</taxon>
        <taxon>Cunninghamellaceae</taxon>
        <taxon>Absidia</taxon>
    </lineage>
</organism>
<dbReference type="Gene3D" id="3.50.50.60">
    <property type="entry name" value="FAD/NAD(P)-binding domain"/>
    <property type="match status" value="2"/>
</dbReference>
<comment type="similarity">
    <text evidence="1">Belongs to the FAD-binding monooxygenase family.</text>
</comment>
<dbReference type="EMBL" id="MCGE01000041">
    <property type="protein sequence ID" value="ORZ06000.1"/>
    <property type="molecule type" value="Genomic_DNA"/>
</dbReference>
<keyword evidence="3" id="KW-0274">FAD</keyword>
<evidence type="ECO:0000256" key="2">
    <source>
        <dbReference type="ARBA" id="ARBA00022630"/>
    </source>
</evidence>
<dbReference type="PANTHER" id="PTHR42877">
    <property type="entry name" value="L-ORNITHINE N(5)-MONOOXYGENASE-RELATED"/>
    <property type="match status" value="1"/>
</dbReference>
<accession>A0A1X2HZH7</accession>
<dbReference type="Proteomes" id="UP000193560">
    <property type="component" value="Unassembled WGS sequence"/>
</dbReference>
<dbReference type="Pfam" id="PF00743">
    <property type="entry name" value="FMO-like"/>
    <property type="match status" value="1"/>
</dbReference>
<proteinExistence type="inferred from homology"/>
<dbReference type="OrthoDB" id="74360at2759"/>
<reference evidence="5 6" key="1">
    <citation type="submission" date="2016-07" db="EMBL/GenBank/DDBJ databases">
        <title>Pervasive Adenine N6-methylation of Active Genes in Fungi.</title>
        <authorList>
            <consortium name="DOE Joint Genome Institute"/>
            <person name="Mondo S.J."/>
            <person name="Dannebaum R.O."/>
            <person name="Kuo R.C."/>
            <person name="Labutti K."/>
            <person name="Haridas S."/>
            <person name="Kuo A."/>
            <person name="Salamov A."/>
            <person name="Ahrendt S.R."/>
            <person name="Lipzen A."/>
            <person name="Sullivan W."/>
            <person name="Andreopoulos W.B."/>
            <person name="Clum A."/>
            <person name="Lindquist E."/>
            <person name="Daum C."/>
            <person name="Ramamoorthy G.K."/>
            <person name="Gryganskyi A."/>
            <person name="Culley D."/>
            <person name="Magnuson J.K."/>
            <person name="James T.Y."/>
            <person name="O'Malley M.A."/>
            <person name="Stajich J.E."/>
            <person name="Spatafora J.W."/>
            <person name="Visel A."/>
            <person name="Grigoriev I.V."/>
        </authorList>
    </citation>
    <scope>NUCLEOTIDE SEQUENCE [LARGE SCALE GENOMIC DNA]</scope>
    <source>
        <strain evidence="5 6">NRRL 1336</strain>
    </source>
</reference>
<evidence type="ECO:0000256" key="4">
    <source>
        <dbReference type="ARBA" id="ARBA00023002"/>
    </source>
</evidence>
<dbReference type="InterPro" id="IPR051209">
    <property type="entry name" value="FAD-bind_Monooxygenase_sf"/>
</dbReference>
<evidence type="ECO:0000313" key="6">
    <source>
        <dbReference type="Proteomes" id="UP000193560"/>
    </source>
</evidence>
<keyword evidence="4" id="KW-0560">Oxidoreductase</keyword>
<dbReference type="SUPFAM" id="SSF51905">
    <property type="entry name" value="FAD/NAD(P)-binding domain"/>
    <property type="match status" value="1"/>
</dbReference>
<dbReference type="InterPro" id="IPR036188">
    <property type="entry name" value="FAD/NAD-bd_sf"/>
</dbReference>
<dbReference type="GO" id="GO:0004499">
    <property type="term" value="F:N,N-dimethylaniline monooxygenase activity"/>
    <property type="evidence" value="ECO:0007669"/>
    <property type="project" value="InterPro"/>
</dbReference>
<dbReference type="PANTHER" id="PTHR42877:SF4">
    <property type="entry name" value="FAD_NAD(P)-BINDING DOMAIN-CONTAINING PROTEIN-RELATED"/>
    <property type="match status" value="1"/>
</dbReference>
<dbReference type="STRING" id="90262.A0A1X2HZH7"/>